<dbReference type="SMART" id="SM00220">
    <property type="entry name" value="S_TKc"/>
    <property type="match status" value="1"/>
</dbReference>
<keyword evidence="2" id="KW-0418">Kinase</keyword>
<keyword evidence="2" id="KW-0808">Transferase</keyword>
<dbReference type="CDD" id="cd00180">
    <property type="entry name" value="PKc"/>
    <property type="match status" value="1"/>
</dbReference>
<reference evidence="2" key="2">
    <citation type="submission" date="2023-06" db="EMBL/GenBank/DDBJ databases">
        <authorList>
            <consortium name="Lawrence Berkeley National Laboratory"/>
            <person name="Haridas S."/>
            <person name="Hensen N."/>
            <person name="Bonometti L."/>
            <person name="Westerberg I."/>
            <person name="Brannstrom I.O."/>
            <person name="Guillou S."/>
            <person name="Cros-Aarteil S."/>
            <person name="Calhoun S."/>
            <person name="Kuo A."/>
            <person name="Mondo S."/>
            <person name="Pangilinan J."/>
            <person name="Riley R."/>
            <person name="LaButti K."/>
            <person name="Andreopoulos B."/>
            <person name="Lipzen A."/>
            <person name="Chen C."/>
            <person name="Yanf M."/>
            <person name="Daum C."/>
            <person name="Ng V."/>
            <person name="Clum A."/>
            <person name="Steindorff A."/>
            <person name="Ohm R."/>
            <person name="Martin F."/>
            <person name="Silar P."/>
            <person name="Natvig D."/>
            <person name="Lalanne C."/>
            <person name="Gautier V."/>
            <person name="Ament-velasquez S.L."/>
            <person name="Kruys A."/>
            <person name="Hutchinson M.I."/>
            <person name="Powell A.J."/>
            <person name="Barry K."/>
            <person name="Miller A.N."/>
            <person name="Grigoriev I.V."/>
            <person name="Debuchy R."/>
            <person name="Gladieux P."/>
            <person name="Thoren M.H."/>
            <person name="Johannesson H."/>
        </authorList>
    </citation>
    <scope>NUCLEOTIDE SEQUENCE</scope>
    <source>
        <strain evidence="2">CBS 232.78</strain>
    </source>
</reference>
<dbReference type="GO" id="GO:0004674">
    <property type="term" value="F:protein serine/threonine kinase activity"/>
    <property type="evidence" value="ECO:0007669"/>
    <property type="project" value="TreeGrafter"/>
</dbReference>
<evidence type="ECO:0000259" key="1">
    <source>
        <dbReference type="PROSITE" id="PS50011"/>
    </source>
</evidence>
<dbReference type="Proteomes" id="UP001285441">
    <property type="component" value="Unassembled WGS sequence"/>
</dbReference>
<accession>A0AAE0N2T5</accession>
<reference evidence="2" key="1">
    <citation type="journal article" date="2023" name="Mol. Phylogenet. Evol.">
        <title>Genome-scale phylogeny and comparative genomics of the fungal order Sordariales.</title>
        <authorList>
            <person name="Hensen N."/>
            <person name="Bonometti L."/>
            <person name="Westerberg I."/>
            <person name="Brannstrom I.O."/>
            <person name="Guillou S."/>
            <person name="Cros-Aarteil S."/>
            <person name="Calhoun S."/>
            <person name="Haridas S."/>
            <person name="Kuo A."/>
            <person name="Mondo S."/>
            <person name="Pangilinan J."/>
            <person name="Riley R."/>
            <person name="LaButti K."/>
            <person name="Andreopoulos B."/>
            <person name="Lipzen A."/>
            <person name="Chen C."/>
            <person name="Yan M."/>
            <person name="Daum C."/>
            <person name="Ng V."/>
            <person name="Clum A."/>
            <person name="Steindorff A."/>
            <person name="Ohm R.A."/>
            <person name="Martin F."/>
            <person name="Silar P."/>
            <person name="Natvig D.O."/>
            <person name="Lalanne C."/>
            <person name="Gautier V."/>
            <person name="Ament-Velasquez S.L."/>
            <person name="Kruys A."/>
            <person name="Hutchinson M.I."/>
            <person name="Powell A.J."/>
            <person name="Barry K."/>
            <person name="Miller A.N."/>
            <person name="Grigoriev I.V."/>
            <person name="Debuchy R."/>
            <person name="Gladieux P."/>
            <person name="Hiltunen Thoren M."/>
            <person name="Johannesson H."/>
        </authorList>
    </citation>
    <scope>NUCLEOTIDE SEQUENCE</scope>
    <source>
        <strain evidence="2">CBS 232.78</strain>
    </source>
</reference>
<gene>
    <name evidence="2" type="ORF">B0H63DRAFT_405177</name>
</gene>
<dbReference type="Gene3D" id="1.10.510.10">
    <property type="entry name" value="Transferase(Phosphotransferase) domain 1"/>
    <property type="match status" value="1"/>
</dbReference>
<evidence type="ECO:0000313" key="2">
    <source>
        <dbReference type="EMBL" id="KAK3368038.1"/>
    </source>
</evidence>
<dbReference type="InterPro" id="IPR000719">
    <property type="entry name" value="Prot_kinase_dom"/>
</dbReference>
<comment type="caution">
    <text evidence="2">The sequence shown here is derived from an EMBL/GenBank/DDBJ whole genome shotgun (WGS) entry which is preliminary data.</text>
</comment>
<dbReference type="PROSITE" id="PS50011">
    <property type="entry name" value="PROTEIN_KINASE_DOM"/>
    <property type="match status" value="1"/>
</dbReference>
<dbReference type="AlphaFoldDB" id="A0AAE0N2T5"/>
<sequence length="164" mass="18125">MLAKLNILKHPNITELLGSYTLGDKLNLLFPLAFRSLGSYFKTGELSLAGFPDNSSVIFAVAGLASALQALHLYRSEDVSLIGCHHDIKPDNILVMDGKLVLSDFGLSTLKEGVHSDTYLRFGQGFYLAPETEDCDDNFARHRIGRPSDIWSLGCVLMELMVFM</sequence>
<proteinExistence type="predicted"/>
<dbReference type="GO" id="GO:0005524">
    <property type="term" value="F:ATP binding"/>
    <property type="evidence" value="ECO:0007669"/>
    <property type="project" value="InterPro"/>
</dbReference>
<name>A0AAE0N2T5_9PEZI</name>
<organism evidence="2 3">
    <name type="scientific">Podospora didyma</name>
    <dbReference type="NCBI Taxonomy" id="330526"/>
    <lineage>
        <taxon>Eukaryota</taxon>
        <taxon>Fungi</taxon>
        <taxon>Dikarya</taxon>
        <taxon>Ascomycota</taxon>
        <taxon>Pezizomycotina</taxon>
        <taxon>Sordariomycetes</taxon>
        <taxon>Sordariomycetidae</taxon>
        <taxon>Sordariales</taxon>
        <taxon>Podosporaceae</taxon>
        <taxon>Podospora</taxon>
    </lineage>
</organism>
<evidence type="ECO:0000313" key="3">
    <source>
        <dbReference type="Proteomes" id="UP001285441"/>
    </source>
</evidence>
<feature type="non-terminal residue" evidence="2">
    <location>
        <position position="164"/>
    </location>
</feature>
<dbReference type="Pfam" id="PF00069">
    <property type="entry name" value="Pkinase"/>
    <property type="match status" value="1"/>
</dbReference>
<dbReference type="PANTHER" id="PTHR24359">
    <property type="entry name" value="SERINE/THREONINE-PROTEIN KINASE SBK1"/>
    <property type="match status" value="1"/>
</dbReference>
<dbReference type="InterPro" id="IPR011009">
    <property type="entry name" value="Kinase-like_dom_sf"/>
</dbReference>
<dbReference type="SUPFAM" id="SSF56112">
    <property type="entry name" value="Protein kinase-like (PK-like)"/>
    <property type="match status" value="1"/>
</dbReference>
<dbReference type="EMBL" id="JAULSW010000011">
    <property type="protein sequence ID" value="KAK3368038.1"/>
    <property type="molecule type" value="Genomic_DNA"/>
</dbReference>
<dbReference type="PANTHER" id="PTHR24359:SF37">
    <property type="entry name" value="PROTEIN KINASE DOMAIN-CONTAINING PROTEIN"/>
    <property type="match status" value="1"/>
</dbReference>
<keyword evidence="3" id="KW-1185">Reference proteome</keyword>
<feature type="domain" description="Protein kinase" evidence="1">
    <location>
        <begin position="1"/>
        <end position="164"/>
    </location>
</feature>
<protein>
    <submittedName>
        <fullName evidence="2">Kinase-like domain-containing protein</fullName>
    </submittedName>
</protein>